<accession>A0A0C9UPC8</accession>
<reference evidence="2 3" key="1">
    <citation type="submission" date="2014-06" db="EMBL/GenBank/DDBJ databases">
        <title>Evolutionary Origins and Diversification of the Mycorrhizal Mutualists.</title>
        <authorList>
            <consortium name="DOE Joint Genome Institute"/>
            <consortium name="Mycorrhizal Genomics Consortium"/>
            <person name="Kohler A."/>
            <person name="Kuo A."/>
            <person name="Nagy L.G."/>
            <person name="Floudas D."/>
            <person name="Copeland A."/>
            <person name="Barry K.W."/>
            <person name="Cichocki N."/>
            <person name="Veneault-Fourrey C."/>
            <person name="LaButti K."/>
            <person name="Lindquist E.A."/>
            <person name="Lipzen A."/>
            <person name="Lundell T."/>
            <person name="Morin E."/>
            <person name="Murat C."/>
            <person name="Riley R."/>
            <person name="Ohm R."/>
            <person name="Sun H."/>
            <person name="Tunlid A."/>
            <person name="Henrissat B."/>
            <person name="Grigoriev I.V."/>
            <person name="Hibbett D.S."/>
            <person name="Martin F."/>
        </authorList>
    </citation>
    <scope>NUCLEOTIDE SEQUENCE [LARGE SCALE GENOMIC DNA]</scope>
    <source>
        <strain evidence="2 3">SS14</strain>
    </source>
</reference>
<feature type="region of interest" description="Disordered" evidence="1">
    <location>
        <begin position="175"/>
        <end position="198"/>
    </location>
</feature>
<sequence>MDELVDVTRAASGSRAGLPLLNVNASYTVHRVAAPFPRTSSSSWNTSHPSPTTGCPTNALNECLHAIYSISFVLQASPPIAHIRLPTVNTPTRPSAVMRPHHRSKHSDVYVSTLTRRLRPGITPCYLRAASTSSCNIPPPFPAAIAAACSTNVPNPLQCVSRLLMAHRHDVLTGPPAYTSTASLRTSKPNNSTRSPRNSALSSAVALLLVNCPITHQGTASSSSTPYTPRKNASTSSARTIISTLRSLKQVILSILSYPISSFSISPSPSTLPPQDRALAAPHQHNEPAPARRRLRPRTRARAFYLVSAFGLGSSTSNSSIGMAMGIGGAVGGGTMGGEEVGGDVYIRTSHEQRRPDPPRARRAAHHPQESVASRRVFLSLMFHLFDTCLNGVASFHLILLSSSFVDSITAPWPKMFVTNSMEGRLGDTVGDCRSFADEAMLAAIYQGIYAAPQAPQQQDTNNNNVGGSGNVHNATGARRGYPNTNVNANGNGAGGGGYQSQIQSPEGVAVGGIGGLGRMSMSGGYGISVEPLLHTLQGLGVGARYATQPTPGTRSATIQLESLRPLLAAYTNSNNANANSDATSNGTTTNNGINTNSHPHNIQS</sequence>
<keyword evidence="3" id="KW-1185">Reference proteome</keyword>
<protein>
    <submittedName>
        <fullName evidence="2">Uncharacterized protein</fullName>
    </submittedName>
</protein>
<evidence type="ECO:0000256" key="1">
    <source>
        <dbReference type="SAM" id="MobiDB-lite"/>
    </source>
</evidence>
<dbReference type="EMBL" id="KN837340">
    <property type="protein sequence ID" value="KIJ27301.1"/>
    <property type="molecule type" value="Genomic_DNA"/>
</dbReference>
<evidence type="ECO:0000313" key="3">
    <source>
        <dbReference type="Proteomes" id="UP000054279"/>
    </source>
</evidence>
<organism evidence="2 3">
    <name type="scientific">Sphaerobolus stellatus (strain SS14)</name>
    <dbReference type="NCBI Taxonomy" id="990650"/>
    <lineage>
        <taxon>Eukaryota</taxon>
        <taxon>Fungi</taxon>
        <taxon>Dikarya</taxon>
        <taxon>Basidiomycota</taxon>
        <taxon>Agaricomycotina</taxon>
        <taxon>Agaricomycetes</taxon>
        <taxon>Phallomycetidae</taxon>
        <taxon>Geastrales</taxon>
        <taxon>Sphaerobolaceae</taxon>
        <taxon>Sphaerobolus</taxon>
    </lineage>
</organism>
<dbReference type="Proteomes" id="UP000054279">
    <property type="component" value="Unassembled WGS sequence"/>
</dbReference>
<dbReference type="OrthoDB" id="271725at2759"/>
<feature type="region of interest" description="Disordered" evidence="1">
    <location>
        <begin position="575"/>
        <end position="605"/>
    </location>
</feature>
<proteinExistence type="predicted"/>
<feature type="region of interest" description="Disordered" evidence="1">
    <location>
        <begin position="266"/>
        <end position="295"/>
    </location>
</feature>
<feature type="compositionally biased region" description="Polar residues" evidence="1">
    <location>
        <begin position="178"/>
        <end position="198"/>
    </location>
</feature>
<feature type="compositionally biased region" description="Low complexity" evidence="1">
    <location>
        <begin position="575"/>
        <end position="598"/>
    </location>
</feature>
<dbReference type="HOGENOM" id="CLU_026972_0_0_1"/>
<evidence type="ECO:0000313" key="2">
    <source>
        <dbReference type="EMBL" id="KIJ27301.1"/>
    </source>
</evidence>
<feature type="compositionally biased region" description="Polar residues" evidence="1">
    <location>
        <begin position="217"/>
        <end position="227"/>
    </location>
</feature>
<gene>
    <name evidence="2" type="ORF">M422DRAFT_271554</name>
</gene>
<feature type="region of interest" description="Disordered" evidence="1">
    <location>
        <begin position="480"/>
        <end position="500"/>
    </location>
</feature>
<name>A0A0C9UPC8_SPHS4</name>
<dbReference type="AlphaFoldDB" id="A0A0C9UPC8"/>
<feature type="region of interest" description="Disordered" evidence="1">
    <location>
        <begin position="217"/>
        <end position="236"/>
    </location>
</feature>